<sequence>MDCHKKLNHEGTEHVRNELRLLYWIPHSRSTWHFNPPASPHFGGIWEREEACRKVSLVGGVSTVMDYVNTGGRTSRL</sequence>
<dbReference type="EMBL" id="JARQWQ010000022">
    <property type="protein sequence ID" value="KAK2564353.1"/>
    <property type="molecule type" value="Genomic_DNA"/>
</dbReference>
<evidence type="ECO:0000313" key="2">
    <source>
        <dbReference type="Proteomes" id="UP001249851"/>
    </source>
</evidence>
<dbReference type="Proteomes" id="UP001249851">
    <property type="component" value="Unassembled WGS sequence"/>
</dbReference>
<organism evidence="1 2">
    <name type="scientific">Acropora cervicornis</name>
    <name type="common">Staghorn coral</name>
    <dbReference type="NCBI Taxonomy" id="6130"/>
    <lineage>
        <taxon>Eukaryota</taxon>
        <taxon>Metazoa</taxon>
        <taxon>Cnidaria</taxon>
        <taxon>Anthozoa</taxon>
        <taxon>Hexacorallia</taxon>
        <taxon>Scleractinia</taxon>
        <taxon>Astrocoeniina</taxon>
        <taxon>Acroporidae</taxon>
        <taxon>Acropora</taxon>
    </lineage>
</organism>
<comment type="caution">
    <text evidence="1">The sequence shown here is derived from an EMBL/GenBank/DDBJ whole genome shotgun (WGS) entry which is preliminary data.</text>
</comment>
<proteinExistence type="predicted"/>
<keyword evidence="2" id="KW-1185">Reference proteome</keyword>
<reference evidence="1" key="1">
    <citation type="journal article" date="2023" name="G3 (Bethesda)">
        <title>Whole genome assembly and annotation of the endangered Caribbean coral Acropora cervicornis.</title>
        <authorList>
            <person name="Selwyn J.D."/>
            <person name="Vollmer S.V."/>
        </authorList>
    </citation>
    <scope>NUCLEOTIDE SEQUENCE</scope>
    <source>
        <strain evidence="1">K2</strain>
    </source>
</reference>
<reference evidence="1" key="2">
    <citation type="journal article" date="2023" name="Science">
        <title>Genomic signatures of disease resistance in endangered staghorn corals.</title>
        <authorList>
            <person name="Vollmer S.V."/>
            <person name="Selwyn J.D."/>
            <person name="Despard B.A."/>
            <person name="Roesel C.L."/>
        </authorList>
    </citation>
    <scope>NUCLEOTIDE SEQUENCE</scope>
    <source>
        <strain evidence="1">K2</strain>
    </source>
</reference>
<gene>
    <name evidence="1" type="ORF">P5673_011778</name>
</gene>
<accession>A0AAD9QN72</accession>
<protein>
    <submittedName>
        <fullName evidence="1">Uncharacterized protein</fullName>
    </submittedName>
</protein>
<evidence type="ECO:0000313" key="1">
    <source>
        <dbReference type="EMBL" id="KAK2564353.1"/>
    </source>
</evidence>
<dbReference type="AlphaFoldDB" id="A0AAD9QN72"/>
<name>A0AAD9QN72_ACRCE</name>